<dbReference type="SMART" id="SM00317">
    <property type="entry name" value="SET"/>
    <property type="match status" value="1"/>
</dbReference>
<feature type="compositionally biased region" description="Basic and acidic residues" evidence="1">
    <location>
        <begin position="304"/>
        <end position="314"/>
    </location>
</feature>
<dbReference type="Gene3D" id="1.10.443.10">
    <property type="entry name" value="Intergrase catalytic core"/>
    <property type="match status" value="1"/>
</dbReference>
<dbReference type="GeneID" id="115919452"/>
<evidence type="ECO:0000313" key="4">
    <source>
        <dbReference type="Proteomes" id="UP000007110"/>
    </source>
</evidence>
<reference evidence="3" key="2">
    <citation type="submission" date="2021-01" db="UniProtKB">
        <authorList>
            <consortium name="EnsemblMetazoa"/>
        </authorList>
    </citation>
    <scope>IDENTIFICATION</scope>
</reference>
<dbReference type="KEGG" id="spu:115919452"/>
<feature type="region of interest" description="Disordered" evidence="1">
    <location>
        <begin position="212"/>
        <end position="448"/>
    </location>
</feature>
<dbReference type="AlphaFoldDB" id="A0A7M7N015"/>
<dbReference type="PANTHER" id="PTHR33480">
    <property type="entry name" value="SET DOMAIN-CONTAINING PROTEIN-RELATED"/>
    <property type="match status" value="1"/>
</dbReference>
<feature type="compositionally biased region" description="Basic and acidic residues" evidence="1">
    <location>
        <begin position="408"/>
        <end position="418"/>
    </location>
</feature>
<dbReference type="InterPro" id="IPR001214">
    <property type="entry name" value="SET_dom"/>
</dbReference>
<feature type="compositionally biased region" description="Basic and acidic residues" evidence="1">
    <location>
        <begin position="212"/>
        <end position="242"/>
    </location>
</feature>
<dbReference type="EnsemblMetazoa" id="XM_030973306">
    <property type="protein sequence ID" value="XP_030829166"/>
    <property type="gene ID" value="LOC115919452"/>
</dbReference>
<reference evidence="4" key="1">
    <citation type="submission" date="2015-02" db="EMBL/GenBank/DDBJ databases">
        <title>Genome sequencing for Strongylocentrotus purpuratus.</title>
        <authorList>
            <person name="Murali S."/>
            <person name="Liu Y."/>
            <person name="Vee V."/>
            <person name="English A."/>
            <person name="Wang M."/>
            <person name="Skinner E."/>
            <person name="Han Y."/>
            <person name="Muzny D.M."/>
            <person name="Worley K.C."/>
            <person name="Gibbs R.A."/>
        </authorList>
    </citation>
    <scope>NUCLEOTIDE SEQUENCE</scope>
</reference>
<feature type="compositionally biased region" description="Polar residues" evidence="1">
    <location>
        <begin position="1024"/>
        <end position="1033"/>
    </location>
</feature>
<evidence type="ECO:0000256" key="1">
    <source>
        <dbReference type="SAM" id="MobiDB-lite"/>
    </source>
</evidence>
<keyword evidence="4" id="KW-1185">Reference proteome</keyword>
<evidence type="ECO:0000313" key="3">
    <source>
        <dbReference type="EnsemblMetazoa" id="XP_030829166"/>
    </source>
</evidence>
<dbReference type="Gene3D" id="2.170.270.10">
    <property type="entry name" value="SET domain"/>
    <property type="match status" value="1"/>
</dbReference>
<feature type="compositionally biased region" description="Polar residues" evidence="1">
    <location>
        <begin position="243"/>
        <end position="253"/>
    </location>
</feature>
<dbReference type="GO" id="GO:0015074">
    <property type="term" value="P:DNA integration"/>
    <property type="evidence" value="ECO:0007669"/>
    <property type="project" value="InterPro"/>
</dbReference>
<proteinExistence type="predicted"/>
<sequence length="1160" mass="133261">MYKEKCLVDSKYSSSINVEEYGFRTKKATCPYSTAQSGKELVCLGKDQSGFTKTFIKDDIGYGLVTTRPFFKGNFLLEYRGDLTIAPDEDEENVDYVFHFSHNNTKYRIDASEEDSCLARWVNDDHIHPNCVIKKVTFNQSSGSSLPHLCLFALVDIRPGAELRYDYGVDNLPWRQEDAARQRERETAEQLVNTAERKRLREEAEWEAEWEAEKRKREERVRQEEEEQRRTEEEEERIRDLKIQSQSGSSYTPDSEEESEEEFFPRSLRNKASNREINSNRQQKKVAPVMVESDSEINSNGKRKLVESEGDIKSNRKLGKKAPAIVESDSDKEDEPYVAPVMVESDSEINSNGKRKLVESDGDIKSNQKLGKKAPAIVESDSDKEDEPYVAPVMVESDSEINSNGKRKLVESDGDIKSNRKLGKKAPAIVESDSDKEDEPYVAASNTKPNGPRKWDSYSYCLYCGKKQSQLKRHLLRKHTDESMVAEAQATVDDNRKTQIWSKIKKLGDFEHNQKVHIGEAMDLKVTKRPKYKAKYDVNDYVPCSYCYGYYHIHSLYIHRKNCKAKDGSKNNATNKNMHVKSGRALIPMKHSTTSQCRRAVDSMGCNDISLIIKNDQDILGVGQNHLGKSNSAKKEETCREKMRTVAKVLQAARSIDTSIVNASDMLTPSKFDTVVKASLVVSKYDEGTQKHGAYSTALKLGPFLKDLVVVVRGKYTRQHMEDHVKTVNEFERLLVDEWNIHVTSSALQQRTEKNWKNPRTLPLTQDVVQFNKYLAETEKEIKTDIEEAGMSPDLYRDLANVTLAQIVTYNRRRPGEVERMKVDEYREQITKTDICHDEIFKTLTMSEKAAMNRLKMVKVRGKRGRGVPVFLTENTKQSVDMIIDYHDQRQRDDEPRRYIFSRACDTASTPYRACDAMKTLTDKADLMKPENVRCTRLRKHIATTSQLLNLNDHELEQLANMMGHDVRIHREYYRLPQDVLLLAKASKLLTISAKGEMHKYAGKSLEEIELSPDDTVDLDETDQTMSGDTQTEYSDEETGPRDVDKSPGGSDAETVVSDSEESEVFEEVSRRTQAKVKRVGRKYNRWTDEQTQYLKSREEVKKMLKTKTVPGKLVGLQIIQKSKGLLKDKNWKEVKFKVHTLNQLERKRLQKKEKMYVKK</sequence>
<dbReference type="GO" id="GO:0006310">
    <property type="term" value="P:DNA recombination"/>
    <property type="evidence" value="ECO:0007669"/>
    <property type="project" value="InterPro"/>
</dbReference>
<feature type="compositionally biased region" description="Acidic residues" evidence="1">
    <location>
        <begin position="1008"/>
        <end position="1023"/>
    </location>
</feature>
<organism evidence="3 4">
    <name type="scientific">Strongylocentrotus purpuratus</name>
    <name type="common">Purple sea urchin</name>
    <dbReference type="NCBI Taxonomy" id="7668"/>
    <lineage>
        <taxon>Eukaryota</taxon>
        <taxon>Metazoa</taxon>
        <taxon>Echinodermata</taxon>
        <taxon>Eleutherozoa</taxon>
        <taxon>Echinozoa</taxon>
        <taxon>Echinoidea</taxon>
        <taxon>Euechinoidea</taxon>
        <taxon>Echinacea</taxon>
        <taxon>Camarodonta</taxon>
        <taxon>Echinidea</taxon>
        <taxon>Strongylocentrotidae</taxon>
        <taxon>Strongylocentrotus</taxon>
    </lineage>
</organism>
<dbReference type="SUPFAM" id="SSF82199">
    <property type="entry name" value="SET domain"/>
    <property type="match status" value="1"/>
</dbReference>
<dbReference type="GO" id="GO:0003677">
    <property type="term" value="F:DNA binding"/>
    <property type="evidence" value="ECO:0007669"/>
    <property type="project" value="InterPro"/>
</dbReference>
<dbReference type="PROSITE" id="PS50280">
    <property type="entry name" value="SET"/>
    <property type="match status" value="1"/>
</dbReference>
<protein>
    <recommendedName>
        <fullName evidence="2">SET domain-containing protein</fullName>
    </recommendedName>
</protein>
<evidence type="ECO:0000259" key="2">
    <source>
        <dbReference type="PROSITE" id="PS50280"/>
    </source>
</evidence>
<dbReference type="PANTHER" id="PTHR33480:SF1">
    <property type="entry name" value="TYR RECOMBINASE DOMAIN-CONTAINING PROTEIN"/>
    <property type="match status" value="1"/>
</dbReference>
<dbReference type="InterPro" id="IPR013762">
    <property type="entry name" value="Integrase-like_cat_sf"/>
</dbReference>
<name>A0A7M7N015_STRPU</name>
<dbReference type="OMA" id="NDSACEC"/>
<dbReference type="InParanoid" id="A0A7M7N015"/>
<dbReference type="OrthoDB" id="8935755at2759"/>
<dbReference type="InterPro" id="IPR046341">
    <property type="entry name" value="SET_dom_sf"/>
</dbReference>
<dbReference type="Proteomes" id="UP000007110">
    <property type="component" value="Unassembled WGS sequence"/>
</dbReference>
<dbReference type="RefSeq" id="XP_030829166.1">
    <property type="nucleotide sequence ID" value="XM_030973306.1"/>
</dbReference>
<accession>A0A7M7N015</accession>
<feature type="compositionally biased region" description="Basic and acidic residues" evidence="1">
    <location>
        <begin position="356"/>
        <end position="366"/>
    </location>
</feature>
<feature type="region of interest" description="Disordered" evidence="1">
    <location>
        <begin position="1005"/>
        <end position="1067"/>
    </location>
</feature>
<feature type="domain" description="SET" evidence="2">
    <location>
        <begin position="40"/>
        <end position="168"/>
    </location>
</feature>
<dbReference type="Pfam" id="PF00856">
    <property type="entry name" value="SET"/>
    <property type="match status" value="1"/>
</dbReference>